<organism evidence="1 2">
    <name type="scientific">Auriscalpium vulgare</name>
    <dbReference type="NCBI Taxonomy" id="40419"/>
    <lineage>
        <taxon>Eukaryota</taxon>
        <taxon>Fungi</taxon>
        <taxon>Dikarya</taxon>
        <taxon>Basidiomycota</taxon>
        <taxon>Agaricomycotina</taxon>
        <taxon>Agaricomycetes</taxon>
        <taxon>Russulales</taxon>
        <taxon>Auriscalpiaceae</taxon>
        <taxon>Auriscalpium</taxon>
    </lineage>
</organism>
<reference evidence="1" key="2">
    <citation type="journal article" date="2022" name="New Phytol.">
        <title>Evolutionary transition to the ectomycorrhizal habit in the genomes of a hyperdiverse lineage of mushroom-forming fungi.</title>
        <authorList>
            <person name="Looney B."/>
            <person name="Miyauchi S."/>
            <person name="Morin E."/>
            <person name="Drula E."/>
            <person name="Courty P.E."/>
            <person name="Kohler A."/>
            <person name="Kuo A."/>
            <person name="LaButti K."/>
            <person name="Pangilinan J."/>
            <person name="Lipzen A."/>
            <person name="Riley R."/>
            <person name="Andreopoulos W."/>
            <person name="He G."/>
            <person name="Johnson J."/>
            <person name="Nolan M."/>
            <person name="Tritt A."/>
            <person name="Barry K.W."/>
            <person name="Grigoriev I.V."/>
            <person name="Nagy L.G."/>
            <person name="Hibbett D."/>
            <person name="Henrissat B."/>
            <person name="Matheny P.B."/>
            <person name="Labbe J."/>
            <person name="Martin F.M."/>
        </authorList>
    </citation>
    <scope>NUCLEOTIDE SEQUENCE</scope>
    <source>
        <strain evidence="1">FP105234-sp</strain>
    </source>
</reference>
<comment type="caution">
    <text evidence="1">The sequence shown here is derived from an EMBL/GenBank/DDBJ whole genome shotgun (WGS) entry which is preliminary data.</text>
</comment>
<protein>
    <submittedName>
        <fullName evidence="1">Uncharacterized protein</fullName>
    </submittedName>
</protein>
<name>A0ACB8RH59_9AGAM</name>
<dbReference type="Proteomes" id="UP000814033">
    <property type="component" value="Unassembled WGS sequence"/>
</dbReference>
<gene>
    <name evidence="1" type="ORF">FA95DRAFT_1563519</name>
</gene>
<evidence type="ECO:0000313" key="2">
    <source>
        <dbReference type="Proteomes" id="UP000814033"/>
    </source>
</evidence>
<accession>A0ACB8RH59</accession>
<reference evidence="1" key="1">
    <citation type="submission" date="2021-02" db="EMBL/GenBank/DDBJ databases">
        <authorList>
            <consortium name="DOE Joint Genome Institute"/>
            <person name="Ahrendt S."/>
            <person name="Looney B.P."/>
            <person name="Miyauchi S."/>
            <person name="Morin E."/>
            <person name="Drula E."/>
            <person name="Courty P.E."/>
            <person name="Chicoki N."/>
            <person name="Fauchery L."/>
            <person name="Kohler A."/>
            <person name="Kuo A."/>
            <person name="Labutti K."/>
            <person name="Pangilinan J."/>
            <person name="Lipzen A."/>
            <person name="Riley R."/>
            <person name="Andreopoulos W."/>
            <person name="He G."/>
            <person name="Johnson J."/>
            <person name="Barry K.W."/>
            <person name="Grigoriev I.V."/>
            <person name="Nagy L."/>
            <person name="Hibbett D."/>
            <person name="Henrissat B."/>
            <person name="Matheny P.B."/>
            <person name="Labbe J."/>
            <person name="Martin F."/>
        </authorList>
    </citation>
    <scope>NUCLEOTIDE SEQUENCE</scope>
    <source>
        <strain evidence="1">FP105234-sp</strain>
    </source>
</reference>
<evidence type="ECO:0000313" key="1">
    <source>
        <dbReference type="EMBL" id="KAI0043244.1"/>
    </source>
</evidence>
<sequence>MPCISGVNYHPLLVPLTRPSLRHVLRTTNLPQINPACPAQPSRSRLTPAQVFPHTRSPVHAPVSLINSTPISYATISQYRP</sequence>
<keyword evidence="2" id="KW-1185">Reference proteome</keyword>
<proteinExistence type="predicted"/>
<dbReference type="EMBL" id="MU276027">
    <property type="protein sequence ID" value="KAI0043244.1"/>
    <property type="molecule type" value="Genomic_DNA"/>
</dbReference>